<dbReference type="Proteomes" id="UP000001603">
    <property type="component" value="Unassembled WGS sequence"/>
</dbReference>
<evidence type="ECO:0000313" key="1">
    <source>
        <dbReference type="EMBL" id="EAS62363.1"/>
    </source>
</evidence>
<proteinExistence type="predicted"/>
<dbReference type="InterPro" id="IPR046897">
    <property type="entry name" value="ABC-3C_MC6"/>
</dbReference>
<reference evidence="1 2" key="1">
    <citation type="journal article" date="2009" name="Proc. Natl. Acad. Sci. U.S.A.">
        <title>The genomic basis of trophic strategy in marine bacteria.</title>
        <authorList>
            <person name="Lauro F.M."/>
            <person name="McDougald D."/>
            <person name="Thomas T."/>
            <person name="Williams T.J."/>
            <person name="Egan S."/>
            <person name="Rice S."/>
            <person name="DeMaere M.Z."/>
            <person name="Ting L."/>
            <person name="Ertan H."/>
            <person name="Johnson J."/>
            <person name="Ferriera S."/>
            <person name="Lapidus A."/>
            <person name="Anderson I."/>
            <person name="Kyrpides N."/>
            <person name="Munk A.C."/>
            <person name="Detter C."/>
            <person name="Han C.S."/>
            <person name="Brown M.V."/>
            <person name="Robb F.T."/>
            <person name="Kjelleberg S."/>
            <person name="Cavicchioli R."/>
        </authorList>
    </citation>
    <scope>NUCLEOTIDE SEQUENCE [LARGE SCALE GENOMIC DNA]</scope>
    <source>
        <strain evidence="1 2">S14</strain>
    </source>
</reference>
<dbReference type="AlphaFoldDB" id="Q1ZJI4"/>
<comment type="caution">
    <text evidence="1">The sequence shown here is derived from an EMBL/GenBank/DDBJ whole genome shotgun (WGS) entry which is preliminary data.</text>
</comment>
<organism evidence="1 2">
    <name type="scientific">Photobacterium angustum (strain S14 / CCUG 15956)</name>
    <name type="common">Vibrio sp. (strain S14 / CCUG 15956)</name>
    <dbReference type="NCBI Taxonomy" id="314292"/>
    <lineage>
        <taxon>Bacteria</taxon>
        <taxon>Pseudomonadati</taxon>
        <taxon>Pseudomonadota</taxon>
        <taxon>Gammaproteobacteria</taxon>
        <taxon>Vibrionales</taxon>
        <taxon>Vibrionaceae</taxon>
        <taxon>Photobacterium</taxon>
    </lineage>
</organism>
<protein>
    <submittedName>
        <fullName evidence="1">Uncharacterized protein</fullName>
    </submittedName>
</protein>
<dbReference type="Pfam" id="PF20293">
    <property type="entry name" value="MC6"/>
    <property type="match status" value="1"/>
</dbReference>
<evidence type="ECO:0000313" key="2">
    <source>
        <dbReference type="Proteomes" id="UP000001603"/>
    </source>
</evidence>
<name>Q1ZJI4_PHOAS</name>
<gene>
    <name evidence="1" type="ORF">VAS14_00508</name>
</gene>
<dbReference type="HOGENOM" id="CLU_198982_0_0_6"/>
<sequence length="76" mass="8591">MLMPSKIVTPSDSIIYISKFVLEKIAICSMSFDSLYDSVAKSYPKDLSMEKFLLSVNFLFVIGKLEEADEIIKATF</sequence>
<dbReference type="EMBL" id="AAOJ01000023">
    <property type="protein sequence ID" value="EAS62363.1"/>
    <property type="molecule type" value="Genomic_DNA"/>
</dbReference>
<accession>Q1ZJI4</accession>